<dbReference type="STRING" id="885580.ENSFDAP00000005609"/>
<name>A0A091DM13_FUKDA</name>
<sequence length="78" mass="8992">MQTQVYEGLCENYFADLQRQNQIASFGHTGFSFCLLFLVDTMANNTTNLEISWPENFWGKVFPLTVFNLNEDAEKCTV</sequence>
<accession>A0A091DM13</accession>
<dbReference type="Proteomes" id="UP000028990">
    <property type="component" value="Unassembled WGS sequence"/>
</dbReference>
<dbReference type="AlphaFoldDB" id="A0A091DM13"/>
<protein>
    <submittedName>
        <fullName evidence="1">Myc target protein 1</fullName>
    </submittedName>
</protein>
<keyword evidence="2" id="KW-1185">Reference proteome</keyword>
<evidence type="ECO:0000313" key="2">
    <source>
        <dbReference type="Proteomes" id="UP000028990"/>
    </source>
</evidence>
<reference evidence="1 2" key="1">
    <citation type="submission" date="2013-11" db="EMBL/GenBank/DDBJ databases">
        <title>The Damaraland mole rat (Fukomys damarensis) genome and evolution of African mole rats.</title>
        <authorList>
            <person name="Gladyshev V.N."/>
            <person name="Fang X."/>
        </authorList>
    </citation>
    <scope>NUCLEOTIDE SEQUENCE [LARGE SCALE GENOMIC DNA]</scope>
    <source>
        <tissue evidence="1">Liver</tissue>
    </source>
</reference>
<proteinExistence type="predicted"/>
<dbReference type="EMBL" id="KN122297">
    <property type="protein sequence ID" value="KFO31300.1"/>
    <property type="molecule type" value="Genomic_DNA"/>
</dbReference>
<evidence type="ECO:0000313" key="1">
    <source>
        <dbReference type="EMBL" id="KFO31300.1"/>
    </source>
</evidence>
<gene>
    <name evidence="1" type="ORF">H920_07296</name>
</gene>
<organism evidence="1 2">
    <name type="scientific">Fukomys damarensis</name>
    <name type="common">Damaraland mole rat</name>
    <name type="synonym">Cryptomys damarensis</name>
    <dbReference type="NCBI Taxonomy" id="885580"/>
    <lineage>
        <taxon>Eukaryota</taxon>
        <taxon>Metazoa</taxon>
        <taxon>Chordata</taxon>
        <taxon>Craniata</taxon>
        <taxon>Vertebrata</taxon>
        <taxon>Euteleostomi</taxon>
        <taxon>Mammalia</taxon>
        <taxon>Eutheria</taxon>
        <taxon>Euarchontoglires</taxon>
        <taxon>Glires</taxon>
        <taxon>Rodentia</taxon>
        <taxon>Hystricomorpha</taxon>
        <taxon>Bathyergidae</taxon>
        <taxon>Fukomys</taxon>
    </lineage>
</organism>